<feature type="compositionally biased region" description="Basic and acidic residues" evidence="7">
    <location>
        <begin position="90"/>
        <end position="106"/>
    </location>
</feature>
<dbReference type="NCBIfam" id="TIGR01280">
    <property type="entry name" value="xseB"/>
    <property type="match status" value="1"/>
</dbReference>
<dbReference type="EMBL" id="JABFRW010000200">
    <property type="protein sequence ID" value="NOT35521.1"/>
    <property type="molecule type" value="Genomic_DNA"/>
</dbReference>
<comment type="caution">
    <text evidence="8">The sequence shown here is derived from an EMBL/GenBank/DDBJ whole genome shotgun (WGS) entry which is preliminary data.</text>
</comment>
<dbReference type="AlphaFoldDB" id="A0A849SM54"/>
<comment type="function">
    <text evidence="6">Bidirectionally degrades single-stranded DNA into large acid-insoluble oligonucleotides, which are then degraded further into small acid-soluble oligonucleotides.</text>
</comment>
<evidence type="ECO:0000256" key="2">
    <source>
        <dbReference type="ARBA" id="ARBA00022490"/>
    </source>
</evidence>
<reference evidence="8 9" key="1">
    <citation type="submission" date="2020-04" db="EMBL/GenBank/DDBJ databases">
        <title>Metagenomic profiling of ammonia- and methane-oxidizing microorganisms in a Dutch drinking water treatment plant.</title>
        <authorList>
            <person name="Poghosyan L."/>
            <person name="Leucker S."/>
        </authorList>
    </citation>
    <scope>NUCLEOTIDE SEQUENCE [LARGE SCALE GENOMIC DNA]</scope>
    <source>
        <strain evidence="8">S-RSF-IL-03</strain>
    </source>
</reference>
<dbReference type="InterPro" id="IPR037004">
    <property type="entry name" value="Exonuc_VII_ssu_sf"/>
</dbReference>
<evidence type="ECO:0000256" key="3">
    <source>
        <dbReference type="ARBA" id="ARBA00022722"/>
    </source>
</evidence>
<evidence type="ECO:0000313" key="9">
    <source>
        <dbReference type="Proteomes" id="UP000580839"/>
    </source>
</evidence>
<dbReference type="NCBIfam" id="NF002140">
    <property type="entry name" value="PRK00977.1-4"/>
    <property type="match status" value="1"/>
</dbReference>
<dbReference type="Pfam" id="PF02609">
    <property type="entry name" value="Exonuc_VII_S"/>
    <property type="match status" value="1"/>
</dbReference>
<dbReference type="GO" id="GO:0006308">
    <property type="term" value="P:DNA catabolic process"/>
    <property type="evidence" value="ECO:0007669"/>
    <property type="project" value="UniProtKB-UniRule"/>
</dbReference>
<feature type="region of interest" description="Disordered" evidence="7">
    <location>
        <begin position="1"/>
        <end position="23"/>
    </location>
</feature>
<comment type="catalytic activity">
    <reaction evidence="6">
        <text>Exonucleolytic cleavage in either 5'- to 3'- or 3'- to 5'-direction to yield nucleoside 5'-phosphates.</text>
        <dbReference type="EC" id="3.1.11.6"/>
    </reaction>
</comment>
<evidence type="ECO:0000256" key="1">
    <source>
        <dbReference type="ARBA" id="ARBA00009998"/>
    </source>
</evidence>
<evidence type="ECO:0000256" key="4">
    <source>
        <dbReference type="ARBA" id="ARBA00022801"/>
    </source>
</evidence>
<sequence>MAAKSPRAGKTGAAPDESAGPPFEEALERLETIVDQLEGSELSLEDSLARYEEGIRLSRRLTHTLDAAEKRIERLVEGSDGEPATEPIEDGPRGAADKPSDGELPF</sequence>
<dbReference type="InterPro" id="IPR003761">
    <property type="entry name" value="Exonuc_VII_S"/>
</dbReference>
<evidence type="ECO:0000256" key="6">
    <source>
        <dbReference type="HAMAP-Rule" id="MF_00337"/>
    </source>
</evidence>
<keyword evidence="2 6" id="KW-0963">Cytoplasm</keyword>
<dbReference type="Proteomes" id="UP000580839">
    <property type="component" value="Unassembled WGS sequence"/>
</dbReference>
<gene>
    <name evidence="6 8" type="primary">xseB</name>
    <name evidence="8" type="ORF">HOP12_15355</name>
</gene>
<keyword evidence="5 6" id="KW-0269">Exonuclease</keyword>
<dbReference type="EC" id="3.1.11.6" evidence="6"/>
<accession>A0A849SM54</accession>
<protein>
    <recommendedName>
        <fullName evidence="6">Exodeoxyribonuclease 7 small subunit</fullName>
        <ecNumber evidence="6">3.1.11.6</ecNumber>
    </recommendedName>
    <alternativeName>
        <fullName evidence="6">Exodeoxyribonuclease VII small subunit</fullName>
        <shortName evidence="6">Exonuclease VII small subunit</shortName>
    </alternativeName>
</protein>
<keyword evidence="3 6" id="KW-0540">Nuclease</keyword>
<dbReference type="HAMAP" id="MF_00337">
    <property type="entry name" value="Exonuc_7_S"/>
    <property type="match status" value="1"/>
</dbReference>
<name>A0A849SM54_UNCEI</name>
<dbReference type="GO" id="GO:0005829">
    <property type="term" value="C:cytosol"/>
    <property type="evidence" value="ECO:0007669"/>
    <property type="project" value="TreeGrafter"/>
</dbReference>
<comment type="subcellular location">
    <subcellularLocation>
        <location evidence="6">Cytoplasm</location>
    </subcellularLocation>
</comment>
<proteinExistence type="inferred from homology"/>
<evidence type="ECO:0000256" key="7">
    <source>
        <dbReference type="SAM" id="MobiDB-lite"/>
    </source>
</evidence>
<dbReference type="SUPFAM" id="SSF116842">
    <property type="entry name" value="XseB-like"/>
    <property type="match status" value="1"/>
</dbReference>
<dbReference type="GO" id="GO:0009318">
    <property type="term" value="C:exodeoxyribonuclease VII complex"/>
    <property type="evidence" value="ECO:0007669"/>
    <property type="project" value="UniProtKB-UniRule"/>
</dbReference>
<dbReference type="PANTHER" id="PTHR34137">
    <property type="entry name" value="EXODEOXYRIBONUCLEASE 7 SMALL SUBUNIT"/>
    <property type="match status" value="1"/>
</dbReference>
<evidence type="ECO:0000256" key="5">
    <source>
        <dbReference type="ARBA" id="ARBA00022839"/>
    </source>
</evidence>
<dbReference type="GO" id="GO:0008855">
    <property type="term" value="F:exodeoxyribonuclease VII activity"/>
    <property type="evidence" value="ECO:0007669"/>
    <property type="project" value="UniProtKB-UniRule"/>
</dbReference>
<dbReference type="PANTHER" id="PTHR34137:SF1">
    <property type="entry name" value="EXODEOXYRIBONUCLEASE 7 SMALL SUBUNIT"/>
    <property type="match status" value="1"/>
</dbReference>
<evidence type="ECO:0000313" key="8">
    <source>
        <dbReference type="EMBL" id="NOT35521.1"/>
    </source>
</evidence>
<organism evidence="8 9">
    <name type="scientific">Eiseniibacteriota bacterium</name>
    <dbReference type="NCBI Taxonomy" id="2212470"/>
    <lineage>
        <taxon>Bacteria</taxon>
        <taxon>Candidatus Eiseniibacteriota</taxon>
    </lineage>
</organism>
<dbReference type="Gene3D" id="1.10.287.1040">
    <property type="entry name" value="Exonuclease VII, small subunit"/>
    <property type="match status" value="1"/>
</dbReference>
<feature type="region of interest" description="Disordered" evidence="7">
    <location>
        <begin position="73"/>
        <end position="106"/>
    </location>
</feature>
<comment type="similarity">
    <text evidence="1 6">Belongs to the XseB family.</text>
</comment>
<keyword evidence="4 6" id="KW-0378">Hydrolase</keyword>
<comment type="subunit">
    <text evidence="6">Heterooligomer composed of large and small subunits.</text>
</comment>